<evidence type="ECO:0000256" key="6">
    <source>
        <dbReference type="ARBA" id="ARBA00023157"/>
    </source>
</evidence>
<dbReference type="Proteomes" id="UP001159042">
    <property type="component" value="Unassembled WGS sequence"/>
</dbReference>
<keyword evidence="3" id="KW-0732">Signal</keyword>
<keyword evidence="13" id="KW-1185">Reference proteome</keyword>
<dbReference type="PANTHER" id="PTHR31884:SF1">
    <property type="entry name" value="POLYGALACTURONASE"/>
    <property type="match status" value="1"/>
</dbReference>
<evidence type="ECO:0000256" key="2">
    <source>
        <dbReference type="ARBA" id="ARBA00012736"/>
    </source>
</evidence>
<dbReference type="GO" id="GO:0045490">
    <property type="term" value="P:pectin catabolic process"/>
    <property type="evidence" value="ECO:0007669"/>
    <property type="project" value="TreeGrafter"/>
</dbReference>
<keyword evidence="7 10" id="KW-0326">Glycosidase</keyword>
<feature type="region of interest" description="Disordered" evidence="11">
    <location>
        <begin position="205"/>
        <end position="231"/>
    </location>
</feature>
<dbReference type="GO" id="GO:0071555">
    <property type="term" value="P:cell wall organization"/>
    <property type="evidence" value="ECO:0007669"/>
    <property type="project" value="UniProtKB-KW"/>
</dbReference>
<evidence type="ECO:0000256" key="11">
    <source>
        <dbReference type="SAM" id="MobiDB-lite"/>
    </source>
</evidence>
<dbReference type="InterPro" id="IPR006626">
    <property type="entry name" value="PbH1"/>
</dbReference>
<evidence type="ECO:0000313" key="13">
    <source>
        <dbReference type="Proteomes" id="UP001159042"/>
    </source>
</evidence>
<evidence type="ECO:0000256" key="9">
    <source>
        <dbReference type="ARBA" id="ARBA00034074"/>
    </source>
</evidence>
<dbReference type="InterPro" id="IPR012334">
    <property type="entry name" value="Pectin_lyas_fold"/>
</dbReference>
<dbReference type="PANTHER" id="PTHR31884">
    <property type="entry name" value="POLYGALACTURONASE"/>
    <property type="match status" value="1"/>
</dbReference>
<evidence type="ECO:0000256" key="8">
    <source>
        <dbReference type="ARBA" id="ARBA00023316"/>
    </source>
</evidence>
<evidence type="ECO:0000256" key="1">
    <source>
        <dbReference type="ARBA" id="ARBA00008834"/>
    </source>
</evidence>
<keyword evidence="5 10" id="KW-0378">Hydrolase</keyword>
<evidence type="ECO:0000256" key="7">
    <source>
        <dbReference type="ARBA" id="ARBA00023295"/>
    </source>
</evidence>
<dbReference type="Gene3D" id="2.160.20.10">
    <property type="entry name" value="Single-stranded right-handed beta-helix, Pectin lyase-like"/>
    <property type="match status" value="1"/>
</dbReference>
<keyword evidence="8" id="KW-0961">Cell wall biogenesis/degradation</keyword>
<evidence type="ECO:0000256" key="5">
    <source>
        <dbReference type="ARBA" id="ARBA00022801"/>
    </source>
</evidence>
<sequence>MGHNSHQSLRILLKNMILHFHITSSLKFLQSNWGVEKAVQTAKRLIKKNKDDIFLALLAYRTSPLEHGFSPGELLMNRKLRSTLPILPSKLEETPDIRSEFKEKEKRIKDKMEENYNRRHHVRDMDPLNDGNSVWIVDIRKYGKIVKICDKSRSYIVNTEVGQYRRNRWHLIYAPYHFPPNRDESPTPILSDGRLNNSYSIPPFRHPHDELTVTDSSPSVDSDTMGGRDNNVVKGVKVTGCEVTNSDNGIRIKTVYGATGSVSDITYQDITLSKIHKYGIVIEGDYENGSPTGTPTDGVPITGLTVKNVKGSVDSSGVNIYILVKKASDWHFSGISVSGGSKTKSCTGIPSDAGLTKIFLKMTRGLSIHSQGETAGVATPFQIDDTRKIARMTRGLAIHSQGETAGVATPFLIDETRKMPRMTRRLSIHSPGETAGVATPFLIDETRKMPRMTRRLSIHSKGETAGVATPFLIDEPEKCHE</sequence>
<dbReference type="GO" id="GO:0004650">
    <property type="term" value="F:polygalacturonase activity"/>
    <property type="evidence" value="ECO:0007669"/>
    <property type="project" value="UniProtKB-EC"/>
</dbReference>
<keyword evidence="4" id="KW-0677">Repeat</keyword>
<feature type="compositionally biased region" description="Low complexity" evidence="11">
    <location>
        <begin position="213"/>
        <end position="224"/>
    </location>
</feature>
<dbReference type="GO" id="GO:0005576">
    <property type="term" value="C:extracellular region"/>
    <property type="evidence" value="ECO:0007669"/>
    <property type="project" value="TreeGrafter"/>
</dbReference>
<name>A0AAV8VCC3_9CUCU</name>
<accession>A0AAV8VCC3</accession>
<dbReference type="SUPFAM" id="SSF51126">
    <property type="entry name" value="Pectin lyase-like"/>
    <property type="match status" value="1"/>
</dbReference>
<comment type="similarity">
    <text evidence="1 10">Belongs to the glycosyl hydrolase 28 family.</text>
</comment>
<comment type="catalytic activity">
    <reaction evidence="9">
        <text>(1,4-alpha-D-galacturonosyl)n+m + H2O = (1,4-alpha-D-galacturonosyl)n + (1,4-alpha-D-galacturonosyl)m.</text>
        <dbReference type="EC" id="3.2.1.15"/>
    </reaction>
</comment>
<protein>
    <recommendedName>
        <fullName evidence="2">endo-polygalacturonase</fullName>
        <ecNumber evidence="2">3.2.1.15</ecNumber>
    </recommendedName>
</protein>
<comment type="caution">
    <text evidence="12">The sequence shown here is derived from an EMBL/GenBank/DDBJ whole genome shotgun (WGS) entry which is preliminary data.</text>
</comment>
<dbReference type="EC" id="3.2.1.15" evidence="2"/>
<dbReference type="InterPro" id="IPR050434">
    <property type="entry name" value="Glycosyl_hydrlase_28"/>
</dbReference>
<evidence type="ECO:0000313" key="12">
    <source>
        <dbReference type="EMBL" id="KAJ8911591.1"/>
    </source>
</evidence>
<evidence type="ECO:0000256" key="3">
    <source>
        <dbReference type="ARBA" id="ARBA00022729"/>
    </source>
</evidence>
<organism evidence="12 13">
    <name type="scientific">Exocentrus adspersus</name>
    <dbReference type="NCBI Taxonomy" id="1586481"/>
    <lineage>
        <taxon>Eukaryota</taxon>
        <taxon>Metazoa</taxon>
        <taxon>Ecdysozoa</taxon>
        <taxon>Arthropoda</taxon>
        <taxon>Hexapoda</taxon>
        <taxon>Insecta</taxon>
        <taxon>Pterygota</taxon>
        <taxon>Neoptera</taxon>
        <taxon>Endopterygota</taxon>
        <taxon>Coleoptera</taxon>
        <taxon>Polyphaga</taxon>
        <taxon>Cucujiformia</taxon>
        <taxon>Chrysomeloidea</taxon>
        <taxon>Cerambycidae</taxon>
        <taxon>Lamiinae</taxon>
        <taxon>Acanthocinini</taxon>
        <taxon>Exocentrus</taxon>
    </lineage>
</organism>
<dbReference type="Pfam" id="PF00295">
    <property type="entry name" value="Glyco_hydro_28"/>
    <property type="match status" value="1"/>
</dbReference>
<evidence type="ECO:0000256" key="4">
    <source>
        <dbReference type="ARBA" id="ARBA00022737"/>
    </source>
</evidence>
<dbReference type="AlphaFoldDB" id="A0AAV8VCC3"/>
<keyword evidence="6" id="KW-1015">Disulfide bond</keyword>
<dbReference type="EMBL" id="JANEYG010000177">
    <property type="protein sequence ID" value="KAJ8911591.1"/>
    <property type="molecule type" value="Genomic_DNA"/>
</dbReference>
<dbReference type="InterPro" id="IPR011050">
    <property type="entry name" value="Pectin_lyase_fold/virulence"/>
</dbReference>
<proteinExistence type="inferred from homology"/>
<evidence type="ECO:0000256" key="10">
    <source>
        <dbReference type="RuleBase" id="RU361169"/>
    </source>
</evidence>
<reference evidence="12 13" key="1">
    <citation type="journal article" date="2023" name="Insect Mol. Biol.">
        <title>Genome sequencing provides insights into the evolution of gene families encoding plant cell wall-degrading enzymes in longhorned beetles.</title>
        <authorList>
            <person name="Shin N.R."/>
            <person name="Okamura Y."/>
            <person name="Kirsch R."/>
            <person name="Pauchet Y."/>
        </authorList>
    </citation>
    <scope>NUCLEOTIDE SEQUENCE [LARGE SCALE GENOMIC DNA]</scope>
    <source>
        <strain evidence="12">EAD_L_NR</strain>
    </source>
</reference>
<gene>
    <name evidence="12" type="ORF">NQ315_015337</name>
</gene>
<dbReference type="InterPro" id="IPR000743">
    <property type="entry name" value="Glyco_hydro_28"/>
</dbReference>
<dbReference type="SMART" id="SM00710">
    <property type="entry name" value="PbH1"/>
    <property type="match status" value="3"/>
</dbReference>